<reference evidence="3 4" key="1">
    <citation type="submission" date="2017-02" db="EMBL/GenBank/DDBJ databases">
        <title>Genome sequence of Microcystis aeruginosa KW.</title>
        <authorList>
            <person name="Oh H.-M."/>
            <person name="Ahn C.-Y."/>
            <person name="Jeong H."/>
            <person name="Srivastava A."/>
            <person name="Lee H.-G."/>
            <person name="Kang S.-R."/>
        </authorList>
    </citation>
    <scope>NUCLEOTIDE SEQUENCE [LARGE SCALE GENOMIC DNA]</scope>
    <source>
        <strain evidence="3 4">KW</strain>
    </source>
</reference>
<evidence type="ECO:0000259" key="2">
    <source>
        <dbReference type="Pfam" id="PF05168"/>
    </source>
</evidence>
<dbReference type="InterPro" id="IPR007842">
    <property type="entry name" value="HEPN_dom"/>
</dbReference>
<evidence type="ECO:0000313" key="4">
    <source>
        <dbReference type="Proteomes" id="UP000189835"/>
    </source>
</evidence>
<comment type="caution">
    <text evidence="3">The sequence shown here is derived from an EMBL/GenBank/DDBJ whole genome shotgun (WGS) entry which is preliminary data.</text>
</comment>
<dbReference type="Gene3D" id="1.20.120.330">
    <property type="entry name" value="Nucleotidyltransferases domain 2"/>
    <property type="match status" value="1"/>
</dbReference>
<dbReference type="EMBL" id="MVGR01000003">
    <property type="protein sequence ID" value="OPF19197.1"/>
    <property type="molecule type" value="Genomic_DNA"/>
</dbReference>
<accession>A0A1V4BXH7</accession>
<dbReference type="GO" id="GO:0003677">
    <property type="term" value="F:DNA binding"/>
    <property type="evidence" value="ECO:0007669"/>
    <property type="project" value="UniProtKB-KW"/>
</dbReference>
<organism evidence="3 4">
    <name type="scientific">Microcystis aeruginosa KW</name>
    <dbReference type="NCBI Taxonomy" id="1960155"/>
    <lineage>
        <taxon>Bacteria</taxon>
        <taxon>Bacillati</taxon>
        <taxon>Cyanobacteriota</taxon>
        <taxon>Cyanophyceae</taxon>
        <taxon>Oscillatoriophycideae</taxon>
        <taxon>Chroococcales</taxon>
        <taxon>Microcystaceae</taxon>
        <taxon>Microcystis</taxon>
    </lineage>
</organism>
<protein>
    <submittedName>
        <fullName evidence="3">DNA-binding protein</fullName>
    </submittedName>
</protein>
<dbReference type="Proteomes" id="UP000189835">
    <property type="component" value="Unassembled WGS sequence"/>
</dbReference>
<dbReference type="RefSeq" id="WP_002739474.1">
    <property type="nucleotide sequence ID" value="NZ_MVGR01000003.1"/>
</dbReference>
<dbReference type="PANTHER" id="PTHR36565:SF1">
    <property type="entry name" value="UPF0332 PROTEIN TM_1000"/>
    <property type="match status" value="1"/>
</dbReference>
<name>A0A1V4BXH7_MICAE</name>
<comment type="similarity">
    <text evidence="1">Belongs to the UPF0332 family.</text>
</comment>
<dbReference type="InterPro" id="IPR052226">
    <property type="entry name" value="UPF0332_toxin"/>
</dbReference>
<evidence type="ECO:0000313" key="3">
    <source>
        <dbReference type="EMBL" id="OPF19197.1"/>
    </source>
</evidence>
<dbReference type="PANTHER" id="PTHR36565">
    <property type="entry name" value="UPF0332 PROTEIN TM_1000"/>
    <property type="match status" value="1"/>
</dbReference>
<keyword evidence="3" id="KW-0238">DNA-binding</keyword>
<sequence>MNQISSYINQANEELEAATLLLEKNYYRACISRCYYAIYCTVQALLIVKNINTRSHRGVRQQFSQHFIQTGELSLELSKALRITYDLRQLGDYDQVIEITREQTKIALEYATVFVEQASHWLNTH</sequence>
<proteinExistence type="inferred from homology"/>
<gene>
    <name evidence="3" type="ORF">B1L04_07435</name>
</gene>
<dbReference type="Pfam" id="PF05168">
    <property type="entry name" value="HEPN"/>
    <property type="match status" value="1"/>
</dbReference>
<dbReference type="AlphaFoldDB" id="A0A1V4BXH7"/>
<dbReference type="SUPFAM" id="SSF81593">
    <property type="entry name" value="Nucleotidyltransferase substrate binding subunit/domain"/>
    <property type="match status" value="1"/>
</dbReference>
<evidence type="ECO:0000256" key="1">
    <source>
        <dbReference type="ARBA" id="ARBA00038248"/>
    </source>
</evidence>
<feature type="domain" description="HEPN" evidence="2">
    <location>
        <begin position="6"/>
        <end position="117"/>
    </location>
</feature>